<dbReference type="VEuPathDB" id="AmoebaDB:DICPUDRAFT_75770"/>
<dbReference type="GO" id="GO:0003676">
    <property type="term" value="F:nucleic acid binding"/>
    <property type="evidence" value="ECO:0007669"/>
    <property type="project" value="InterPro"/>
</dbReference>
<dbReference type="OrthoDB" id="1925236at2759"/>
<dbReference type="InterPro" id="IPR008615">
    <property type="entry name" value="FNIP"/>
</dbReference>
<dbReference type="InterPro" id="IPR036236">
    <property type="entry name" value="Znf_C2H2_sf"/>
</dbReference>
<evidence type="ECO:0000256" key="1">
    <source>
        <dbReference type="ARBA" id="ARBA00022737"/>
    </source>
</evidence>
<evidence type="ECO:0000259" key="2">
    <source>
        <dbReference type="SMART" id="SM00451"/>
    </source>
</evidence>
<dbReference type="GeneID" id="10506845"/>
<dbReference type="InterPro" id="IPR013087">
    <property type="entry name" value="Znf_C2H2_type"/>
</dbReference>
<dbReference type="Pfam" id="PF12874">
    <property type="entry name" value="zf-met"/>
    <property type="match status" value="1"/>
</dbReference>
<gene>
    <name evidence="3" type="ORF">DICPUDRAFT_75770</name>
</gene>
<dbReference type="Gene3D" id="3.30.160.60">
    <property type="entry name" value="Classic Zinc Finger"/>
    <property type="match status" value="1"/>
</dbReference>
<evidence type="ECO:0000313" key="4">
    <source>
        <dbReference type="Proteomes" id="UP000001064"/>
    </source>
</evidence>
<name>F0ZBM5_DICPU</name>
<dbReference type="SUPFAM" id="SSF57667">
    <property type="entry name" value="beta-beta-alpha zinc fingers"/>
    <property type="match status" value="1"/>
</dbReference>
<dbReference type="SMART" id="SM00451">
    <property type="entry name" value="ZnF_U1"/>
    <property type="match status" value="2"/>
</dbReference>
<proteinExistence type="predicted"/>
<organism evidence="3 4">
    <name type="scientific">Dictyostelium purpureum</name>
    <name type="common">Slime mold</name>
    <dbReference type="NCBI Taxonomy" id="5786"/>
    <lineage>
        <taxon>Eukaryota</taxon>
        <taxon>Amoebozoa</taxon>
        <taxon>Evosea</taxon>
        <taxon>Eumycetozoa</taxon>
        <taxon>Dictyostelia</taxon>
        <taxon>Dictyosteliales</taxon>
        <taxon>Dictyosteliaceae</taxon>
        <taxon>Dictyostelium</taxon>
    </lineage>
</organism>
<dbReference type="GO" id="GO:0008270">
    <property type="term" value="F:zinc ion binding"/>
    <property type="evidence" value="ECO:0007669"/>
    <property type="project" value="InterPro"/>
</dbReference>
<feature type="domain" description="U1-type" evidence="2">
    <location>
        <begin position="94"/>
        <end position="128"/>
    </location>
</feature>
<dbReference type="InterPro" id="IPR003604">
    <property type="entry name" value="Matrin/U1-like-C_Znf_C2H2"/>
</dbReference>
<dbReference type="RefSeq" id="XP_003284840.1">
    <property type="nucleotide sequence ID" value="XM_003284792.1"/>
</dbReference>
<keyword evidence="1" id="KW-0677">Repeat</keyword>
<accession>F0ZBM5</accession>
<dbReference type="EMBL" id="GL870972">
    <property type="protein sequence ID" value="EGC38647.1"/>
    <property type="molecule type" value="Genomic_DNA"/>
</dbReference>
<feature type="domain" description="U1-type" evidence="2">
    <location>
        <begin position="56"/>
        <end position="91"/>
    </location>
</feature>
<evidence type="ECO:0000313" key="3">
    <source>
        <dbReference type="EMBL" id="EGC38647.1"/>
    </source>
</evidence>
<keyword evidence="4" id="KW-1185">Reference proteome</keyword>
<dbReference type="InParanoid" id="F0ZBM5"/>
<dbReference type="PANTHER" id="PTHR32134">
    <property type="entry name" value="FNIP REPEAT-CONTAINING PROTEIN"/>
    <property type="match status" value="1"/>
</dbReference>
<sequence>MSLNKIKEKEEEKDIMGNQFVDVSENGEWRTKSDREKNQVRLSKKKEIKKLQKDICGKLKCQYCPTIKFTSVRMFKLHTASKQHLSRLQRSNISDTWSCKICQLDLPNESEWDKHSIGKKHLKNMRLYAEKNFPTNRPYFESDLKDIKQSEYREETDEDGEDLYPPFIDELLSSLINFSVNEELKNSSNISDRLLYIVWNNIYLRNEIHKHILKFIEYSVIDLDISQYDQFKYRSYITTLNWYGEPLPDKNEFPPFLTSLYLFYFFEKLTPTSLPNTITTLTFGNSFDQLVLPGTSSFGDGFNQVILPDALPNSLTTLTLGSQVVSPGTLPNNLTQLTFGHYYNQVVQPGTLPKVRILPGTLPNSLTTLTFGYEFNQVVPPGTLPNNLTTLTFGNNFNQVVLPGTLPNSLTTLTLYDYFKQVLLPDTLPNGLTKLTFSHGFEEETI</sequence>
<protein>
    <recommendedName>
        <fullName evidence="2">U1-type domain-containing protein</fullName>
    </recommendedName>
</protein>
<dbReference type="KEGG" id="dpp:DICPUDRAFT_75770"/>
<dbReference type="InterPro" id="IPR051251">
    <property type="entry name" value="STK_FNIP-Repeat"/>
</dbReference>
<dbReference type="Pfam" id="PF05725">
    <property type="entry name" value="FNIP"/>
    <property type="match status" value="5"/>
</dbReference>
<dbReference type="Proteomes" id="UP000001064">
    <property type="component" value="Unassembled WGS sequence"/>
</dbReference>
<reference evidence="4" key="1">
    <citation type="journal article" date="2011" name="Genome Biol.">
        <title>Comparative genomics of the social amoebae Dictyostelium discoideum and Dictyostelium purpureum.</title>
        <authorList>
            <consortium name="US DOE Joint Genome Institute (JGI-PGF)"/>
            <person name="Sucgang R."/>
            <person name="Kuo A."/>
            <person name="Tian X."/>
            <person name="Salerno W."/>
            <person name="Parikh A."/>
            <person name="Feasley C.L."/>
            <person name="Dalin E."/>
            <person name="Tu H."/>
            <person name="Huang E."/>
            <person name="Barry K."/>
            <person name="Lindquist E."/>
            <person name="Shapiro H."/>
            <person name="Bruce D."/>
            <person name="Schmutz J."/>
            <person name="Salamov A."/>
            <person name="Fey P."/>
            <person name="Gaudet P."/>
            <person name="Anjard C."/>
            <person name="Babu M.M."/>
            <person name="Basu S."/>
            <person name="Bushmanova Y."/>
            <person name="van der Wel H."/>
            <person name="Katoh-Kurasawa M."/>
            <person name="Dinh C."/>
            <person name="Coutinho P.M."/>
            <person name="Saito T."/>
            <person name="Elias M."/>
            <person name="Schaap P."/>
            <person name="Kay R.R."/>
            <person name="Henrissat B."/>
            <person name="Eichinger L."/>
            <person name="Rivero F."/>
            <person name="Putnam N.H."/>
            <person name="West C.M."/>
            <person name="Loomis W.F."/>
            <person name="Chisholm R.L."/>
            <person name="Shaulsky G."/>
            <person name="Strassmann J.E."/>
            <person name="Queller D.C."/>
            <person name="Kuspa A."/>
            <person name="Grigoriev I.V."/>
        </authorList>
    </citation>
    <scope>NUCLEOTIDE SEQUENCE [LARGE SCALE GENOMIC DNA]</scope>
    <source>
        <strain evidence="4">QSDP1</strain>
    </source>
</reference>
<dbReference type="AlphaFoldDB" id="F0ZBM5"/>
<dbReference type="PANTHER" id="PTHR32134:SF169">
    <property type="entry name" value="FNIP REPEAT-CONTAINING PROTEIN-RELATED"/>
    <property type="match status" value="1"/>
</dbReference>